<comment type="similarity">
    <text evidence="2">Belongs to the KRE9/KNH1 family.</text>
</comment>
<dbReference type="Pfam" id="PF10342">
    <property type="entry name" value="Kre9_KNH"/>
    <property type="match status" value="1"/>
</dbReference>
<evidence type="ECO:0000256" key="1">
    <source>
        <dbReference type="ARBA" id="ARBA00004010"/>
    </source>
</evidence>
<name>A0AAV5QI58_9ASCO</name>
<protein>
    <submittedName>
        <fullName evidence="7">Kre9 protein</fullName>
    </submittedName>
</protein>
<keyword evidence="3 4" id="KW-0732">Signal</keyword>
<feature type="domain" description="Yeast cell wall synthesis Kre9/Knh1-like N-terminal" evidence="6">
    <location>
        <begin position="30"/>
        <end position="130"/>
    </location>
</feature>
<reference evidence="7 8" key="1">
    <citation type="journal article" date="2023" name="Elife">
        <title>Identification of key yeast species and microbe-microbe interactions impacting larval growth of Drosophila in the wild.</title>
        <authorList>
            <person name="Mure A."/>
            <person name="Sugiura Y."/>
            <person name="Maeda R."/>
            <person name="Honda K."/>
            <person name="Sakurai N."/>
            <person name="Takahashi Y."/>
            <person name="Watada M."/>
            <person name="Katoh T."/>
            <person name="Gotoh A."/>
            <person name="Gotoh Y."/>
            <person name="Taniguchi I."/>
            <person name="Nakamura K."/>
            <person name="Hayashi T."/>
            <person name="Katayama T."/>
            <person name="Uemura T."/>
            <person name="Hattori Y."/>
        </authorList>
    </citation>
    <scope>NUCLEOTIDE SEQUENCE [LARGE SCALE GENOMIC DNA]</scope>
    <source>
        <strain evidence="7 8">SC-9</strain>
    </source>
</reference>
<feature type="domain" description="Yeast cell wall synthesis Kre9/Knh1 C-terminal" evidence="5">
    <location>
        <begin position="170"/>
        <end position="265"/>
    </location>
</feature>
<evidence type="ECO:0000259" key="6">
    <source>
        <dbReference type="Pfam" id="PF10342"/>
    </source>
</evidence>
<dbReference type="RefSeq" id="XP_064851482.1">
    <property type="nucleotide sequence ID" value="XM_064995410.1"/>
</dbReference>
<evidence type="ECO:0000256" key="4">
    <source>
        <dbReference type="SAM" id="SignalP"/>
    </source>
</evidence>
<dbReference type="GO" id="GO:0005576">
    <property type="term" value="C:extracellular region"/>
    <property type="evidence" value="ECO:0007669"/>
    <property type="project" value="TreeGrafter"/>
</dbReference>
<comment type="function">
    <text evidence="1">Involved in cell wall beta(1-&gt;6) glucan synthesis.</text>
</comment>
<dbReference type="PANTHER" id="PTHR28154:SF1">
    <property type="entry name" value="CELL WALL SYNTHESIS PROTEIN KNH1-RELATED"/>
    <property type="match status" value="1"/>
</dbReference>
<dbReference type="InterPro" id="IPR008659">
    <property type="entry name" value="Kre9/Knh1_C"/>
</dbReference>
<organism evidence="7 8">
    <name type="scientific">Saccharomycopsis crataegensis</name>
    <dbReference type="NCBI Taxonomy" id="43959"/>
    <lineage>
        <taxon>Eukaryota</taxon>
        <taxon>Fungi</taxon>
        <taxon>Dikarya</taxon>
        <taxon>Ascomycota</taxon>
        <taxon>Saccharomycotina</taxon>
        <taxon>Saccharomycetes</taxon>
        <taxon>Saccharomycopsidaceae</taxon>
        <taxon>Saccharomycopsis</taxon>
    </lineage>
</organism>
<gene>
    <name evidence="7" type="ORF">DASC09_018070</name>
</gene>
<dbReference type="GeneID" id="90072461"/>
<dbReference type="GO" id="GO:0042546">
    <property type="term" value="P:cell wall biogenesis"/>
    <property type="evidence" value="ECO:0007669"/>
    <property type="project" value="InterPro"/>
</dbReference>
<dbReference type="EMBL" id="BTFZ01000002">
    <property type="protein sequence ID" value="GMM34482.1"/>
    <property type="molecule type" value="Genomic_DNA"/>
</dbReference>
<dbReference type="AlphaFoldDB" id="A0AAV5QI58"/>
<feature type="signal peptide" evidence="4">
    <location>
        <begin position="1"/>
        <end position="24"/>
    </location>
</feature>
<dbReference type="GO" id="GO:0006078">
    <property type="term" value="P:(1-&gt;6)-beta-D-glucan biosynthetic process"/>
    <property type="evidence" value="ECO:0007669"/>
    <property type="project" value="InterPro"/>
</dbReference>
<evidence type="ECO:0000256" key="2">
    <source>
        <dbReference type="ARBA" id="ARBA00006816"/>
    </source>
</evidence>
<evidence type="ECO:0000259" key="5">
    <source>
        <dbReference type="Pfam" id="PF05390"/>
    </source>
</evidence>
<dbReference type="Pfam" id="PF05390">
    <property type="entry name" value="Kre9_KNH1_C"/>
    <property type="match status" value="1"/>
</dbReference>
<feature type="chain" id="PRO_5043562873" evidence="4">
    <location>
        <begin position="25"/>
        <end position="276"/>
    </location>
</feature>
<dbReference type="GO" id="GO:0031505">
    <property type="term" value="P:fungal-type cell wall organization"/>
    <property type="evidence" value="ECO:0007669"/>
    <property type="project" value="TreeGrafter"/>
</dbReference>
<evidence type="ECO:0000313" key="8">
    <source>
        <dbReference type="Proteomes" id="UP001360560"/>
    </source>
</evidence>
<comment type="caution">
    <text evidence="7">The sequence shown here is derived from an EMBL/GenBank/DDBJ whole genome shotgun (WGS) entry which is preliminary data.</text>
</comment>
<keyword evidence="8" id="KW-1185">Reference proteome</keyword>
<evidence type="ECO:0000256" key="3">
    <source>
        <dbReference type="ARBA" id="ARBA00022729"/>
    </source>
</evidence>
<sequence length="276" mass="29174">MKSPLLHLLPLLVSTLFFVSLSSADVSISSPKAGSSFTVSGSSASITVSWIDSGTSPSIDDAETFTFTLCTGPNSDISAVTTLASNQKISSSSFTASIPDTVGADGVYYIQVYAVYSSGYTIHYTRRFQLNGMTGTITPVGLVTDAPPTAQVAINTGTTEAAAIATMSVSASFSVTYTLQTGIYRFAPMQMQPGSVVTATTWSRKYPASAVTYYSTKATSASQVSTLTPGWSYTRTSLINYVSPLGTPTAFYPASQKVIKPTIKTTSNVKRFFDLD</sequence>
<evidence type="ECO:0000313" key="7">
    <source>
        <dbReference type="EMBL" id="GMM34482.1"/>
    </source>
</evidence>
<dbReference type="InterPro" id="IPR045328">
    <property type="entry name" value="Kre9/Knh1"/>
</dbReference>
<dbReference type="PANTHER" id="PTHR28154">
    <property type="entry name" value="CELL WALL SYNTHESIS PROTEIN KNH1-RELATED"/>
    <property type="match status" value="1"/>
</dbReference>
<proteinExistence type="inferred from homology"/>
<dbReference type="Proteomes" id="UP001360560">
    <property type="component" value="Unassembled WGS sequence"/>
</dbReference>
<dbReference type="InterPro" id="IPR018466">
    <property type="entry name" value="Kre9/Knh1-like_N"/>
</dbReference>
<accession>A0AAV5QI58</accession>